<dbReference type="HOGENOM" id="CLU_097652_0_0_1"/>
<dbReference type="Pfam" id="PF12624">
    <property type="entry name" value="VPS13_N"/>
    <property type="match status" value="1"/>
</dbReference>
<dbReference type="InterPro" id="IPR026854">
    <property type="entry name" value="VPS13_N"/>
</dbReference>
<reference evidence="5" key="1">
    <citation type="journal article" date="2006" name="Science">
        <title>Phytophthora genome sequences uncover evolutionary origins and mechanisms of pathogenesis.</title>
        <authorList>
            <person name="Tyler B.M."/>
            <person name="Tripathy S."/>
            <person name="Zhang X."/>
            <person name="Dehal P."/>
            <person name="Jiang R.H."/>
            <person name="Aerts A."/>
            <person name="Arredondo F.D."/>
            <person name="Baxter L."/>
            <person name="Bensasson D."/>
            <person name="Beynon J.L."/>
            <person name="Chapman J."/>
            <person name="Damasceno C.M."/>
            <person name="Dorrance A.E."/>
            <person name="Dou D."/>
            <person name="Dickerman A.W."/>
            <person name="Dubchak I.L."/>
            <person name="Garbelotto M."/>
            <person name="Gijzen M."/>
            <person name="Gordon S.G."/>
            <person name="Govers F."/>
            <person name="Grunwald N.J."/>
            <person name="Huang W."/>
            <person name="Ivors K.L."/>
            <person name="Jones R.W."/>
            <person name="Kamoun S."/>
            <person name="Krampis K."/>
            <person name="Lamour K.H."/>
            <person name="Lee M.K."/>
            <person name="McDonald W.H."/>
            <person name="Medina M."/>
            <person name="Meijer H.J."/>
            <person name="Nordberg E.K."/>
            <person name="Maclean D.J."/>
            <person name="Ospina-Giraldo M.D."/>
            <person name="Morris P.F."/>
            <person name="Phuntumart V."/>
            <person name="Putnam N.H."/>
            <person name="Rash S."/>
            <person name="Rose J.K."/>
            <person name="Sakihama Y."/>
            <person name="Salamov A.A."/>
            <person name="Savidor A."/>
            <person name="Scheuring C.F."/>
            <person name="Smith B.M."/>
            <person name="Sobral B.W."/>
            <person name="Terry A."/>
            <person name="Torto-Alalibo T.A."/>
            <person name="Win J."/>
            <person name="Xu Z."/>
            <person name="Zhang H."/>
            <person name="Grigoriev I.V."/>
            <person name="Rokhsar D.S."/>
            <person name="Boore J.L."/>
        </authorList>
    </citation>
    <scope>NUCLEOTIDE SEQUENCE [LARGE SCALE GENOMIC DNA]</scope>
    <source>
        <strain evidence="5">Pr102</strain>
    </source>
</reference>
<keyword evidence="5" id="KW-1185">Reference proteome</keyword>
<evidence type="ECO:0000313" key="5">
    <source>
        <dbReference type="Proteomes" id="UP000005238"/>
    </source>
</evidence>
<comment type="similarity">
    <text evidence="1">Belongs to the VPS13 family.</text>
</comment>
<evidence type="ECO:0000259" key="3">
    <source>
        <dbReference type="Pfam" id="PF12624"/>
    </source>
</evidence>
<keyword evidence="2" id="KW-0813">Transport</keyword>
<organism evidence="4 5">
    <name type="scientific">Phytophthora ramorum</name>
    <name type="common">Sudden oak death agent</name>
    <dbReference type="NCBI Taxonomy" id="164328"/>
    <lineage>
        <taxon>Eukaryota</taxon>
        <taxon>Sar</taxon>
        <taxon>Stramenopiles</taxon>
        <taxon>Oomycota</taxon>
        <taxon>Peronosporomycetes</taxon>
        <taxon>Peronosporales</taxon>
        <taxon>Peronosporaceae</taxon>
        <taxon>Phytophthora</taxon>
    </lineage>
</organism>
<protein>
    <recommendedName>
        <fullName evidence="3">Chorein N-terminal domain-containing protein</fullName>
    </recommendedName>
</protein>
<evidence type="ECO:0000313" key="4">
    <source>
        <dbReference type="EnsemblProtists" id="Phyra85957"/>
    </source>
</evidence>
<dbReference type="InterPro" id="IPR026847">
    <property type="entry name" value="VPS13"/>
</dbReference>
<dbReference type="EMBL" id="DS566384">
    <property type="status" value="NOT_ANNOTATED_CDS"/>
    <property type="molecule type" value="Genomic_DNA"/>
</dbReference>
<dbReference type="EnsemblProtists" id="Phyra85957">
    <property type="protein sequence ID" value="Phyra85957"/>
    <property type="gene ID" value="Phyra85957"/>
</dbReference>
<accession>H3H5N3</accession>
<dbReference type="Proteomes" id="UP000005238">
    <property type="component" value="Unassembled WGS sequence"/>
</dbReference>
<name>H3H5N3_PHYRM</name>
<dbReference type="PANTHER" id="PTHR16166:SF93">
    <property type="entry name" value="INTERMEMBRANE LIPID TRANSFER PROTEIN VPS13"/>
    <property type="match status" value="1"/>
</dbReference>
<dbReference type="VEuPathDB" id="FungiDB:KRP23_12632"/>
<evidence type="ECO:0000256" key="1">
    <source>
        <dbReference type="ARBA" id="ARBA00006545"/>
    </source>
</evidence>
<proteinExistence type="inferred from homology"/>
<dbReference type="eggNOG" id="KOG1809">
    <property type="taxonomic scope" value="Eukaryota"/>
</dbReference>
<dbReference type="VEuPathDB" id="FungiDB:KRP22_14330"/>
<feature type="domain" description="Chorein N-terminal" evidence="3">
    <location>
        <begin position="4"/>
        <end position="214"/>
    </location>
</feature>
<dbReference type="AlphaFoldDB" id="H3H5N3"/>
<dbReference type="PANTHER" id="PTHR16166">
    <property type="entry name" value="VACUOLAR PROTEIN SORTING-ASSOCIATED PROTEIN VPS13"/>
    <property type="match status" value="1"/>
</dbReference>
<evidence type="ECO:0000256" key="2">
    <source>
        <dbReference type="ARBA" id="ARBA00022448"/>
    </source>
</evidence>
<sequence length="216" mass="24016">MAKAIISSILEAQLGKYVDGLRSDSLVLGLWSGELELRDLALKPLALAELQLPVRVASGSVSRVLVRVPWNQLGSASVTITLEGVSALVAPNAQRPEPAELLQAKRNQLDRRELLRQHRRFAARVGPGQQQPQQQQQKEDEGTFVSRLTARIVANLQVTLCDVHLRYEDAVANPDAPFACGLMLERFRFFTTDEKGAEAFVDQTTVHQEFTYKKAE</sequence>
<reference evidence="4" key="2">
    <citation type="submission" date="2015-06" db="UniProtKB">
        <authorList>
            <consortium name="EnsemblProtists"/>
        </authorList>
    </citation>
    <scope>IDENTIFICATION</scope>
    <source>
        <strain evidence="4">Pr102</strain>
    </source>
</reference>
<dbReference type="InParanoid" id="H3H5N3"/>
<dbReference type="OMA" id="TESACYY"/>